<dbReference type="InterPro" id="IPR029044">
    <property type="entry name" value="Nucleotide-diphossugar_trans"/>
</dbReference>
<evidence type="ECO:0000256" key="12">
    <source>
        <dbReference type="PIRSR" id="PIRSR605027-3"/>
    </source>
</evidence>
<comment type="similarity">
    <text evidence="2 15">Belongs to the glycosyltransferase 43 family.</text>
</comment>
<dbReference type="GO" id="GO:0009834">
    <property type="term" value="P:plant-type secondary cell wall biogenesis"/>
    <property type="evidence" value="ECO:0007669"/>
    <property type="project" value="TreeGrafter"/>
</dbReference>
<proteinExistence type="inferred from homology"/>
<dbReference type="SUPFAM" id="SSF53448">
    <property type="entry name" value="Nucleotide-diphospho-sugar transferases"/>
    <property type="match status" value="1"/>
</dbReference>
<feature type="region of interest" description="Disordered" evidence="16">
    <location>
        <begin position="159"/>
        <end position="178"/>
    </location>
</feature>
<evidence type="ECO:0000256" key="14">
    <source>
        <dbReference type="PIRSR" id="PIRSR605027-6"/>
    </source>
</evidence>
<keyword evidence="12" id="KW-0464">Manganese</keyword>
<comment type="subcellular location">
    <subcellularLocation>
        <location evidence="1 15">Golgi apparatus membrane</location>
        <topology evidence="1 15">Single-pass type II membrane protein</topology>
    </subcellularLocation>
</comment>
<dbReference type="InterPro" id="IPR005027">
    <property type="entry name" value="Glyco_trans_43"/>
</dbReference>
<feature type="binding site" evidence="12">
    <location>
        <position position="313"/>
    </location>
    <ligand>
        <name>Mn(2+)</name>
        <dbReference type="ChEBI" id="CHEBI:29035"/>
    </ligand>
</feature>
<gene>
    <name evidence="17" type="ORF">FCM35_KLT21371</name>
</gene>
<keyword evidence="3" id="KW-0328">Glycosyltransferase</keyword>
<comment type="caution">
    <text evidence="17">The sequence shown here is derived from an EMBL/GenBank/DDBJ whole genome shotgun (WGS) entry which is preliminary data.</text>
</comment>
<evidence type="ECO:0000256" key="6">
    <source>
        <dbReference type="ARBA" id="ARBA00022968"/>
    </source>
</evidence>
<evidence type="ECO:0000256" key="13">
    <source>
        <dbReference type="PIRSR" id="PIRSR605027-4"/>
    </source>
</evidence>
<evidence type="ECO:0000256" key="10">
    <source>
        <dbReference type="ARBA" id="ARBA00023180"/>
    </source>
</evidence>
<dbReference type="GO" id="GO:0042285">
    <property type="term" value="F:xylosyltransferase activity"/>
    <property type="evidence" value="ECO:0007669"/>
    <property type="project" value="TreeGrafter"/>
</dbReference>
<dbReference type="PANTHER" id="PTHR10896:SF20">
    <property type="entry name" value="BETA-1,4-XYLOSYLTRANSFERASE IRX9L-RELATED"/>
    <property type="match status" value="1"/>
</dbReference>
<evidence type="ECO:0000313" key="17">
    <source>
        <dbReference type="EMBL" id="KAF3334767.1"/>
    </source>
</evidence>
<evidence type="ECO:0000256" key="5">
    <source>
        <dbReference type="ARBA" id="ARBA00022692"/>
    </source>
</evidence>
<evidence type="ECO:0000256" key="3">
    <source>
        <dbReference type="ARBA" id="ARBA00022676"/>
    </source>
</evidence>
<evidence type="ECO:0000256" key="7">
    <source>
        <dbReference type="ARBA" id="ARBA00022989"/>
    </source>
</evidence>
<organism evidence="17 18">
    <name type="scientific">Carex littledalei</name>
    <dbReference type="NCBI Taxonomy" id="544730"/>
    <lineage>
        <taxon>Eukaryota</taxon>
        <taxon>Viridiplantae</taxon>
        <taxon>Streptophyta</taxon>
        <taxon>Embryophyta</taxon>
        <taxon>Tracheophyta</taxon>
        <taxon>Spermatophyta</taxon>
        <taxon>Magnoliopsida</taxon>
        <taxon>Liliopsida</taxon>
        <taxon>Poales</taxon>
        <taxon>Cyperaceae</taxon>
        <taxon>Cyperoideae</taxon>
        <taxon>Cariceae</taxon>
        <taxon>Carex</taxon>
        <taxon>Carex subgen. Euthyceras</taxon>
    </lineage>
</organism>
<feature type="glycosylation site" description="N-linked (GlcNAc...) asparagine" evidence="14">
    <location>
        <position position="432"/>
    </location>
</feature>
<evidence type="ECO:0000256" key="15">
    <source>
        <dbReference type="RuleBase" id="RU363127"/>
    </source>
</evidence>
<dbReference type="Gene3D" id="3.90.550.10">
    <property type="entry name" value="Spore Coat Polysaccharide Biosynthesis Protein SpsA, Chain A"/>
    <property type="match status" value="1"/>
</dbReference>
<keyword evidence="4 15" id="KW-0808">Transferase</keyword>
<feature type="transmembrane region" description="Helical" evidence="15">
    <location>
        <begin position="83"/>
        <end position="103"/>
    </location>
</feature>
<keyword evidence="11 15" id="KW-0961">Cell wall biogenesis/degradation</keyword>
<keyword evidence="18" id="KW-1185">Reference proteome</keyword>
<keyword evidence="7 15" id="KW-1133">Transmembrane helix</keyword>
<accession>A0A833VD53</accession>
<evidence type="ECO:0000256" key="8">
    <source>
        <dbReference type="ARBA" id="ARBA00023034"/>
    </source>
</evidence>
<keyword evidence="10 14" id="KW-0325">Glycoprotein</keyword>
<dbReference type="GO" id="GO:0071555">
    <property type="term" value="P:cell wall organization"/>
    <property type="evidence" value="ECO:0007669"/>
    <property type="project" value="UniProtKB-KW"/>
</dbReference>
<dbReference type="OrthoDB" id="675023at2759"/>
<protein>
    <recommendedName>
        <fullName evidence="15">Glycosyltransferases</fullName>
        <ecNumber evidence="15">2.4.-.-</ecNumber>
    </recommendedName>
</protein>
<evidence type="ECO:0000256" key="11">
    <source>
        <dbReference type="ARBA" id="ARBA00023316"/>
    </source>
</evidence>
<name>A0A833VD53_9POAL</name>
<dbReference type="CDD" id="cd00218">
    <property type="entry name" value="GlcAT-I"/>
    <property type="match status" value="1"/>
</dbReference>
<sequence>MRSSRRNTGLIQREGSVKQFQEFVDNSPSPKLSPSKTILALRGLLGSFPALMDWLPDTKSRSGSNSNLAQRYQRSKGFKWKRALFNFVVCFILGILIGFTPFFSINVPENIPSHPSTLNVGRHIEDKNIKQSSHSIKEEVVMHKNPEIIQNSSSEELEVVKEDEPKMELPKEEFPKEDLPKEDLPKEELLSNELPREELVKVELPKIDQKDVRKLLIIVTTTHVRPFQAYYLNRLAHTLSAVPKPLLWIVVDRYYQSMDTARILMSTGMMYRHFACLMNVTNMRKMINCQRNIAIYHIKKHHINGIVYFADDDGVYSLELFEEMRKIRGFGAWPVATFQDANRRLLLEGPLCNGKHVIGWHSNQNSRIVRRFRTSISGIAFNSTMIWDSKKFRRHPKSIIFHSNGKESMQDSKFVELLVEDERQMEGLGGPNCTKIMVWRNGLEAPQLNYPSGWSLERNLDAVVPLR</sequence>
<dbReference type="AlphaFoldDB" id="A0A833VD53"/>
<evidence type="ECO:0000256" key="2">
    <source>
        <dbReference type="ARBA" id="ARBA00007706"/>
    </source>
</evidence>
<comment type="cofactor">
    <cofactor evidence="12">
        <name>Mn(2+)</name>
        <dbReference type="ChEBI" id="CHEBI:29035"/>
    </cofactor>
</comment>
<evidence type="ECO:0000313" key="18">
    <source>
        <dbReference type="Proteomes" id="UP000623129"/>
    </source>
</evidence>
<dbReference type="GO" id="GO:0000139">
    <property type="term" value="C:Golgi membrane"/>
    <property type="evidence" value="ECO:0007669"/>
    <property type="project" value="UniProtKB-SubCell"/>
</dbReference>
<dbReference type="PANTHER" id="PTHR10896">
    <property type="entry name" value="GALACTOSYLGALACTOSYLXYLOSYLPROTEIN 3-BETA-GLUCURONOSYLTRANSFERASE BETA-1,3-GLUCURONYLTRANSFERASE"/>
    <property type="match status" value="1"/>
</dbReference>
<dbReference type="Proteomes" id="UP000623129">
    <property type="component" value="Unassembled WGS sequence"/>
</dbReference>
<evidence type="ECO:0000256" key="9">
    <source>
        <dbReference type="ARBA" id="ARBA00023136"/>
    </source>
</evidence>
<dbReference type="GO" id="GO:0046872">
    <property type="term" value="F:metal ion binding"/>
    <property type="evidence" value="ECO:0007669"/>
    <property type="project" value="UniProtKB-KW"/>
</dbReference>
<feature type="site" description="Interaction with galactose moiety of substrate glycoprotein" evidence="13">
    <location>
        <position position="348"/>
    </location>
</feature>
<keyword evidence="8 15" id="KW-0333">Golgi apparatus</keyword>
<comment type="function">
    <text evidence="15">Involved in the synthesis of glucuronoxylan hemicellulose in secondary cell walls.</text>
</comment>
<dbReference type="GO" id="GO:0010417">
    <property type="term" value="P:glucuronoxylan biosynthetic process"/>
    <property type="evidence" value="ECO:0007669"/>
    <property type="project" value="TreeGrafter"/>
</dbReference>
<keyword evidence="6 15" id="KW-0735">Signal-anchor</keyword>
<dbReference type="EMBL" id="SWLB01000009">
    <property type="protein sequence ID" value="KAF3334767.1"/>
    <property type="molecule type" value="Genomic_DNA"/>
</dbReference>
<dbReference type="GO" id="GO:0015018">
    <property type="term" value="F:galactosylgalactosylxylosylprotein 3-beta-glucuronosyltransferase activity"/>
    <property type="evidence" value="ECO:0007669"/>
    <property type="project" value="InterPro"/>
</dbReference>
<dbReference type="EC" id="2.4.-.-" evidence="15"/>
<keyword evidence="12" id="KW-0479">Metal-binding</keyword>
<evidence type="ECO:0000256" key="16">
    <source>
        <dbReference type="SAM" id="MobiDB-lite"/>
    </source>
</evidence>
<reference evidence="17" key="1">
    <citation type="submission" date="2020-01" db="EMBL/GenBank/DDBJ databases">
        <title>Genome sequence of Kobresia littledalei, the first chromosome-level genome in the family Cyperaceae.</title>
        <authorList>
            <person name="Qu G."/>
        </authorList>
    </citation>
    <scope>NUCLEOTIDE SEQUENCE</scope>
    <source>
        <strain evidence="17">C.B.Clarke</strain>
        <tissue evidence="17">Leaf</tissue>
    </source>
</reference>
<keyword evidence="5 15" id="KW-0812">Transmembrane</keyword>
<evidence type="ECO:0000256" key="4">
    <source>
        <dbReference type="ARBA" id="ARBA00022679"/>
    </source>
</evidence>
<keyword evidence="9 15" id="KW-0472">Membrane</keyword>
<dbReference type="Pfam" id="PF03360">
    <property type="entry name" value="Glyco_transf_43"/>
    <property type="match status" value="1"/>
</dbReference>
<evidence type="ECO:0000256" key="1">
    <source>
        <dbReference type="ARBA" id="ARBA00004323"/>
    </source>
</evidence>